<feature type="domain" description="Signal transduction histidine kinase subgroup 2 dimerisation and phosphoacceptor" evidence="4">
    <location>
        <begin position="430"/>
        <end position="500"/>
    </location>
</feature>
<accession>A0ABV8EPB1</accession>
<evidence type="ECO:0000256" key="1">
    <source>
        <dbReference type="PROSITE-ProRule" id="PRU00339"/>
    </source>
</evidence>
<feature type="transmembrane region" description="Helical" evidence="2">
    <location>
        <begin position="389"/>
        <end position="407"/>
    </location>
</feature>
<keyword evidence="5" id="KW-0418">Kinase</keyword>
<dbReference type="SUPFAM" id="SSF48452">
    <property type="entry name" value="TPR-like"/>
    <property type="match status" value="2"/>
</dbReference>
<keyword evidence="5" id="KW-0808">Transferase</keyword>
<evidence type="ECO:0000313" key="6">
    <source>
        <dbReference type="Proteomes" id="UP001595766"/>
    </source>
</evidence>
<evidence type="ECO:0000259" key="3">
    <source>
        <dbReference type="Pfam" id="PF02518"/>
    </source>
</evidence>
<keyword evidence="1" id="KW-0802">TPR repeat</keyword>
<dbReference type="PROSITE" id="PS50005">
    <property type="entry name" value="TPR"/>
    <property type="match status" value="1"/>
</dbReference>
<evidence type="ECO:0000256" key="2">
    <source>
        <dbReference type="SAM" id="Phobius"/>
    </source>
</evidence>
<dbReference type="SUPFAM" id="SSF55874">
    <property type="entry name" value="ATPase domain of HSP90 chaperone/DNA topoisomerase II/histidine kinase"/>
    <property type="match status" value="1"/>
</dbReference>
<dbReference type="EMBL" id="JBHSAV010000092">
    <property type="protein sequence ID" value="MFC3978147.1"/>
    <property type="molecule type" value="Genomic_DNA"/>
</dbReference>
<dbReference type="GO" id="GO:0016301">
    <property type="term" value="F:kinase activity"/>
    <property type="evidence" value="ECO:0007669"/>
    <property type="project" value="UniProtKB-KW"/>
</dbReference>
<dbReference type="InterPro" id="IPR011990">
    <property type="entry name" value="TPR-like_helical_dom_sf"/>
</dbReference>
<sequence>MKNIIFRLLLVYFSLFQIDFVEARQSNIVSTNEMYQIVSELQSDHKHEEAIRILLKLVDNKLWIKDEENARKTHNKLGYSYYMLHQYEKSSFHYQRATELAKKLQNTEKLIDSFTSLGMALRRGGMYTKSVEVNQEALELAIFLKDTVSICNILNTLGILYQDIEDWSKAINNHHRALVLSETTSDTLMSSFLHTNLAISYRSILMIDSSLIHNKLSLSLKESMGQEELEKVKIYNNIGLDYLELDSLELALSFLERSNQIYHMIEDKKGLVSNYNNLAKLALKESEPTKALTFLNKAELLLNDFSMPIILQDLIKTKIEALEALGEFGKALEAQKHLLSIKEDIFQKEKIGIQKLETAYLLREKELESQSFAQEAELAKLKARKNTQIVLVLLLALVFAVFIIFLVSKLNKRLKLSNEIIQAQKLDLKHFTYNTLMRIQGLLRLTSNSVSDQLIRESLYQAEAAVVSAASLQKFTYSIENIDHVMLGNYLSELMDHLNSTFRITNTKKVRFKVEIINDFTLPVFMVLNIGLITAEIVTNSLKYAFEDSMDNPEITLTLFGTVGNLNLKIKDNGKGLDKDWRQNGVGHGLITKLARHIKAELTSYTDNGTTFILYLKLKNGFSI</sequence>
<dbReference type="InterPro" id="IPR019734">
    <property type="entry name" value="TPR_rpt"/>
</dbReference>
<feature type="repeat" description="TPR" evidence="1">
    <location>
        <begin position="151"/>
        <end position="184"/>
    </location>
</feature>
<dbReference type="Pfam" id="PF07568">
    <property type="entry name" value="HisKA_2"/>
    <property type="match status" value="1"/>
</dbReference>
<keyword evidence="2" id="KW-1133">Transmembrane helix</keyword>
<dbReference type="InterPro" id="IPR036890">
    <property type="entry name" value="HATPase_C_sf"/>
</dbReference>
<dbReference type="Gene3D" id="3.30.565.10">
    <property type="entry name" value="Histidine kinase-like ATPase, C-terminal domain"/>
    <property type="match status" value="1"/>
</dbReference>
<proteinExistence type="predicted"/>
<protein>
    <submittedName>
        <fullName evidence="5">Histidine kinase dimerization/phosphoacceptor domain -containing protein</fullName>
    </submittedName>
</protein>
<organism evidence="5 6">
    <name type="scientific">Belliella kenyensis</name>
    <dbReference type="NCBI Taxonomy" id="1472724"/>
    <lineage>
        <taxon>Bacteria</taxon>
        <taxon>Pseudomonadati</taxon>
        <taxon>Bacteroidota</taxon>
        <taxon>Cytophagia</taxon>
        <taxon>Cytophagales</taxon>
        <taxon>Cyclobacteriaceae</taxon>
        <taxon>Belliella</taxon>
    </lineage>
</organism>
<comment type="caution">
    <text evidence="5">The sequence shown here is derived from an EMBL/GenBank/DDBJ whole genome shotgun (WGS) entry which is preliminary data.</text>
</comment>
<keyword evidence="6" id="KW-1185">Reference proteome</keyword>
<keyword evidence="2" id="KW-0472">Membrane</keyword>
<dbReference type="Proteomes" id="UP001595766">
    <property type="component" value="Unassembled WGS sequence"/>
</dbReference>
<dbReference type="InterPro" id="IPR003594">
    <property type="entry name" value="HATPase_dom"/>
</dbReference>
<evidence type="ECO:0000313" key="5">
    <source>
        <dbReference type="EMBL" id="MFC3978147.1"/>
    </source>
</evidence>
<name>A0ABV8EPB1_9BACT</name>
<dbReference type="RefSeq" id="WP_241296075.1">
    <property type="nucleotide sequence ID" value="NZ_JAKZGR010000012.1"/>
</dbReference>
<dbReference type="Pfam" id="PF02518">
    <property type="entry name" value="HATPase_c"/>
    <property type="match status" value="1"/>
</dbReference>
<keyword evidence="2" id="KW-0812">Transmembrane</keyword>
<feature type="domain" description="Histidine kinase/HSP90-like ATPase" evidence="3">
    <location>
        <begin position="532"/>
        <end position="619"/>
    </location>
</feature>
<dbReference type="InterPro" id="IPR011495">
    <property type="entry name" value="Sig_transdc_His_kin_sub2_dim/P"/>
</dbReference>
<dbReference type="Gene3D" id="1.25.40.10">
    <property type="entry name" value="Tetratricopeptide repeat domain"/>
    <property type="match status" value="2"/>
</dbReference>
<dbReference type="PANTHER" id="PTHR10098">
    <property type="entry name" value="RAPSYN-RELATED"/>
    <property type="match status" value="1"/>
</dbReference>
<gene>
    <name evidence="5" type="ORF">ACFOUP_17310</name>
</gene>
<evidence type="ECO:0000259" key="4">
    <source>
        <dbReference type="Pfam" id="PF07568"/>
    </source>
</evidence>
<reference evidence="6" key="1">
    <citation type="journal article" date="2019" name="Int. J. Syst. Evol. Microbiol.">
        <title>The Global Catalogue of Microorganisms (GCM) 10K type strain sequencing project: providing services to taxonomists for standard genome sequencing and annotation.</title>
        <authorList>
            <consortium name="The Broad Institute Genomics Platform"/>
            <consortium name="The Broad Institute Genome Sequencing Center for Infectious Disease"/>
            <person name="Wu L."/>
            <person name="Ma J."/>
        </authorList>
    </citation>
    <scope>NUCLEOTIDE SEQUENCE [LARGE SCALE GENOMIC DNA]</scope>
    <source>
        <strain evidence="6">CECT 8551</strain>
    </source>
</reference>
<dbReference type="SMART" id="SM00028">
    <property type="entry name" value="TPR"/>
    <property type="match status" value="5"/>
</dbReference>